<dbReference type="InterPro" id="IPR036249">
    <property type="entry name" value="Thioredoxin-like_sf"/>
</dbReference>
<dbReference type="Proteomes" id="UP000248553">
    <property type="component" value="Unassembled WGS sequence"/>
</dbReference>
<dbReference type="AlphaFoldDB" id="A0A328BEW4"/>
<dbReference type="CDD" id="cd02969">
    <property type="entry name" value="PRX_like1"/>
    <property type="match status" value="1"/>
</dbReference>
<accession>A0A328BEW4</accession>
<comment type="caution">
    <text evidence="3">The sequence shown here is derived from an EMBL/GenBank/DDBJ whole genome shotgun (WGS) entry which is preliminary data.</text>
</comment>
<dbReference type="Gene3D" id="3.40.30.10">
    <property type="entry name" value="Glutaredoxin"/>
    <property type="match status" value="1"/>
</dbReference>
<dbReference type="InterPro" id="IPR000866">
    <property type="entry name" value="AhpC/TSA"/>
</dbReference>
<dbReference type="GO" id="GO:0016209">
    <property type="term" value="F:antioxidant activity"/>
    <property type="evidence" value="ECO:0007669"/>
    <property type="project" value="InterPro"/>
</dbReference>
<organism evidence="3 4">
    <name type="scientific">Hymenobacter edaphi</name>
    <dbReference type="NCBI Taxonomy" id="2211146"/>
    <lineage>
        <taxon>Bacteria</taxon>
        <taxon>Pseudomonadati</taxon>
        <taxon>Bacteroidota</taxon>
        <taxon>Cytophagia</taxon>
        <taxon>Cytophagales</taxon>
        <taxon>Hymenobacteraceae</taxon>
        <taxon>Hymenobacter</taxon>
    </lineage>
</organism>
<dbReference type="EMBL" id="QHKM01000004">
    <property type="protein sequence ID" value="RAK65892.1"/>
    <property type="molecule type" value="Genomic_DNA"/>
</dbReference>
<dbReference type="SUPFAM" id="SSF52833">
    <property type="entry name" value="Thioredoxin-like"/>
    <property type="match status" value="1"/>
</dbReference>
<feature type="chain" id="PRO_5016415857" evidence="1">
    <location>
        <begin position="28"/>
        <end position="210"/>
    </location>
</feature>
<evidence type="ECO:0000256" key="1">
    <source>
        <dbReference type="SAM" id="SignalP"/>
    </source>
</evidence>
<evidence type="ECO:0000313" key="4">
    <source>
        <dbReference type="Proteomes" id="UP000248553"/>
    </source>
</evidence>
<dbReference type="OrthoDB" id="9809746at2"/>
<dbReference type="RefSeq" id="WP_111478802.1">
    <property type="nucleotide sequence ID" value="NZ_QHKM01000004.1"/>
</dbReference>
<proteinExistence type="predicted"/>
<evidence type="ECO:0000259" key="2">
    <source>
        <dbReference type="PROSITE" id="PS51352"/>
    </source>
</evidence>
<dbReference type="PANTHER" id="PTHR43640:SF1">
    <property type="entry name" value="THIOREDOXIN-DEPENDENT PEROXIREDOXIN"/>
    <property type="match status" value="1"/>
</dbReference>
<dbReference type="PROSITE" id="PS51352">
    <property type="entry name" value="THIOREDOXIN_2"/>
    <property type="match status" value="1"/>
</dbReference>
<keyword evidence="4" id="KW-1185">Reference proteome</keyword>
<dbReference type="Pfam" id="PF00578">
    <property type="entry name" value="AhpC-TSA"/>
    <property type="match status" value="1"/>
</dbReference>
<reference evidence="4" key="1">
    <citation type="submission" date="2018-05" db="EMBL/GenBank/DDBJ databases">
        <authorList>
            <person name="Nie L."/>
        </authorList>
    </citation>
    <scope>NUCLEOTIDE SEQUENCE [LARGE SCALE GENOMIC DNA]</scope>
    <source>
        <strain evidence="4">NL</strain>
    </source>
</reference>
<dbReference type="InterPro" id="IPR013766">
    <property type="entry name" value="Thioredoxin_domain"/>
</dbReference>
<evidence type="ECO:0000313" key="3">
    <source>
        <dbReference type="EMBL" id="RAK65892.1"/>
    </source>
</evidence>
<dbReference type="PANTHER" id="PTHR43640">
    <property type="entry name" value="OS07G0260300 PROTEIN"/>
    <property type="match status" value="1"/>
</dbReference>
<gene>
    <name evidence="3" type="ORF">DLM85_14370</name>
</gene>
<dbReference type="GO" id="GO:0016491">
    <property type="term" value="F:oxidoreductase activity"/>
    <property type="evidence" value="ECO:0007669"/>
    <property type="project" value="InterPro"/>
</dbReference>
<keyword evidence="1" id="KW-0732">Signal</keyword>
<feature type="domain" description="Thioredoxin" evidence="2">
    <location>
        <begin position="31"/>
        <end position="184"/>
    </location>
</feature>
<dbReference type="InterPro" id="IPR047262">
    <property type="entry name" value="PRX-like1"/>
</dbReference>
<protein>
    <submittedName>
        <fullName evidence="3">Thioredoxin family protein</fullName>
    </submittedName>
</protein>
<name>A0A328BEW4_9BACT</name>
<sequence length="210" mass="22799">MKKSLSVLFALLAVALTVGTAFRFAPAEDGYQVGDKAADFKLKNVDGKMVSLAGNAAAKGYIVVFTCNTCPYAKAYEDRIMALNQKYAAQGYPVLAINPNDPQVAPGDSYADMQKRAKDKQYAFPYLLDETQNVARAFGATRTPHVYVLQRTGQDFKVAYIGAIDNNTEDANAATQRYVEDAMSQLLAGQAVQTSSTKAIGCTIKWKKKA</sequence>
<feature type="signal peptide" evidence="1">
    <location>
        <begin position="1"/>
        <end position="27"/>
    </location>
</feature>